<accession>A0A809RP43</accession>
<keyword evidence="1" id="KW-0614">Plasmid</keyword>
<keyword evidence="2" id="KW-1185">Reference proteome</keyword>
<evidence type="ECO:0000313" key="2">
    <source>
        <dbReference type="Proteomes" id="UP000463939"/>
    </source>
</evidence>
<dbReference type="KEGG" id="sniv:SFSGTM_32520"/>
<name>A0A809RP43_9PROT</name>
<geneLocation type="plasmid" evidence="2">
    <name>sgtm_pl1 dna</name>
</geneLocation>
<proteinExistence type="predicted"/>
<dbReference type="EMBL" id="AP021882">
    <property type="protein sequence ID" value="BBP02544.1"/>
    <property type="molecule type" value="Genomic_DNA"/>
</dbReference>
<evidence type="ECO:0000313" key="1">
    <source>
        <dbReference type="EMBL" id="BBP02544.1"/>
    </source>
</evidence>
<gene>
    <name evidence="1" type="ORF">SFSGTM_32520</name>
</gene>
<protein>
    <submittedName>
        <fullName evidence="1">Uncharacterized protein</fullName>
    </submittedName>
</protein>
<organism evidence="1 2">
    <name type="scientific">Sulfuriferula nivalis</name>
    <dbReference type="NCBI Taxonomy" id="2675298"/>
    <lineage>
        <taxon>Bacteria</taxon>
        <taxon>Pseudomonadati</taxon>
        <taxon>Pseudomonadota</taxon>
        <taxon>Betaproteobacteria</taxon>
        <taxon>Nitrosomonadales</taxon>
        <taxon>Sulfuricellaceae</taxon>
        <taxon>Sulfuriferula</taxon>
    </lineage>
</organism>
<reference evidence="2" key="1">
    <citation type="submission" date="2019-11" db="EMBL/GenBank/DDBJ databases">
        <title>Isolation and characterization of a novel species in the genus Sulfuriferula.</title>
        <authorList>
            <person name="Mochizuki J."/>
            <person name="Kojima H."/>
            <person name="Fukui M."/>
        </authorList>
    </citation>
    <scope>NUCLEOTIDE SEQUENCE [LARGE SCALE GENOMIC DNA]</scope>
    <source>
        <strain evidence="2">SGTM</strain>
        <plasmid evidence="2">sgtm_pl1 dna</plasmid>
    </source>
</reference>
<dbReference type="AlphaFoldDB" id="A0A809RP43"/>
<sequence length="136" mass="15031">MHLYTLEQFRTTTETGGMLSVSIIAQGGTFHIVGETRRGNASLIKTRGKAPREFRDATRALALLRELGIREAKVDTRNWRPEQADLGRATRPDRAAVLREALAAAEIQRSLDAAIKQADDPNTVWVAHEHGLFGSI</sequence>
<dbReference type="RefSeq" id="WP_162086430.1">
    <property type="nucleotide sequence ID" value="NZ_AP021882.1"/>
</dbReference>
<dbReference type="Proteomes" id="UP000463939">
    <property type="component" value="Plasmid SGTM_pl1"/>
</dbReference>